<accession>A0A1H5RJG1</accession>
<dbReference type="InterPro" id="IPR036689">
    <property type="entry name" value="ESAT-6-like_sf"/>
</dbReference>
<dbReference type="OrthoDB" id="4554345at2"/>
<dbReference type="Proteomes" id="UP000198878">
    <property type="component" value="Unassembled WGS sequence"/>
</dbReference>
<reference evidence="3" key="1">
    <citation type="submission" date="2016-10" db="EMBL/GenBank/DDBJ databases">
        <authorList>
            <person name="Varghese N."/>
            <person name="Submissions S."/>
        </authorList>
    </citation>
    <scope>NUCLEOTIDE SEQUENCE [LARGE SCALE GENOMIC DNA]</scope>
    <source>
        <strain evidence="3">DSM 44654</strain>
    </source>
</reference>
<evidence type="ECO:0000313" key="3">
    <source>
        <dbReference type="Proteomes" id="UP000198878"/>
    </source>
</evidence>
<dbReference type="Pfam" id="PF06013">
    <property type="entry name" value="WXG100"/>
    <property type="match status" value="1"/>
</dbReference>
<name>A0A1H5RJG1_9PSEU</name>
<evidence type="ECO:0000256" key="1">
    <source>
        <dbReference type="SAM" id="MobiDB-lite"/>
    </source>
</evidence>
<feature type="region of interest" description="Disordered" evidence="1">
    <location>
        <begin position="1"/>
        <end position="20"/>
    </location>
</feature>
<dbReference type="InterPro" id="IPR010310">
    <property type="entry name" value="T7SS_ESAT-6-like"/>
</dbReference>
<dbReference type="STRING" id="218821.SAMN05421837_114192"/>
<sequence>MASMQDQLHGEMDVLQQSAKTAGSVADSINGHRASLLPVVGAMHGQWVGTSYEAFVRAHEQWDQGITRLTAALGNLGENTQFSANTYLSAEDAARAGIESAQGHSPFGGALRA</sequence>
<dbReference type="NCBIfam" id="TIGR03930">
    <property type="entry name" value="WXG100_ESAT6"/>
    <property type="match status" value="1"/>
</dbReference>
<proteinExistence type="predicted"/>
<organism evidence="2 3">
    <name type="scientific">Amycolatopsis pretoriensis</name>
    <dbReference type="NCBI Taxonomy" id="218821"/>
    <lineage>
        <taxon>Bacteria</taxon>
        <taxon>Bacillati</taxon>
        <taxon>Actinomycetota</taxon>
        <taxon>Actinomycetes</taxon>
        <taxon>Pseudonocardiales</taxon>
        <taxon>Pseudonocardiaceae</taxon>
        <taxon>Amycolatopsis</taxon>
    </lineage>
</organism>
<dbReference type="AlphaFoldDB" id="A0A1H5RJG1"/>
<protein>
    <submittedName>
        <fullName evidence="2">WXG100 family type VII secretion target</fullName>
    </submittedName>
</protein>
<dbReference type="Gene3D" id="1.10.287.1060">
    <property type="entry name" value="ESAT-6-like"/>
    <property type="match status" value="1"/>
</dbReference>
<keyword evidence="3" id="KW-1185">Reference proteome</keyword>
<dbReference type="SUPFAM" id="SSF140453">
    <property type="entry name" value="EsxAB dimer-like"/>
    <property type="match status" value="1"/>
</dbReference>
<gene>
    <name evidence="2" type="ORF">SAMN05421837_114192</name>
</gene>
<dbReference type="EMBL" id="FNUJ01000014">
    <property type="protein sequence ID" value="SEF37631.1"/>
    <property type="molecule type" value="Genomic_DNA"/>
</dbReference>
<evidence type="ECO:0000313" key="2">
    <source>
        <dbReference type="EMBL" id="SEF37631.1"/>
    </source>
</evidence>